<gene>
    <name evidence="2" type="ORF">Vi06_02</name>
</gene>
<accession>E1XU81</accession>
<keyword evidence="1" id="KW-1133">Transmembrane helix</keyword>
<keyword evidence="1" id="KW-0472">Membrane</keyword>
<name>E1XU81_9CAUD</name>
<proteinExistence type="predicted"/>
<feature type="transmembrane region" description="Helical" evidence="1">
    <location>
        <begin position="149"/>
        <end position="167"/>
    </location>
</feature>
<reference evidence="2 3" key="1">
    <citation type="journal article" date="2010" name="J. Bacteriol.">
        <title>A conserved acetyl esterase domain targets diverse bacteriophages to the Vi capsular receptor of Salmonella enterica serovar Typhi.</title>
        <authorList>
            <person name="Pickard D."/>
            <person name="Toribio A.L."/>
            <person name="Petty N.K."/>
            <person name="van Tonder A."/>
            <person name="Yu L."/>
            <person name="Goulding D."/>
            <person name="Barrell B."/>
            <person name="Rance R."/>
            <person name="Harris D."/>
            <person name="Wetter M."/>
            <person name="Wain J."/>
            <person name="Choudhary J."/>
            <person name="Thomson N."/>
            <person name="Dougan G."/>
        </authorList>
    </citation>
    <scope>NUCLEOTIDE SEQUENCE [LARGE SCALE GENOMIC DNA]</scope>
</reference>
<keyword evidence="3" id="KW-1185">Reference proteome</keyword>
<protein>
    <submittedName>
        <fullName evidence="2">Uncharacterized protein</fullName>
    </submittedName>
</protein>
<evidence type="ECO:0000313" key="2">
    <source>
        <dbReference type="EMBL" id="CBV65200.1"/>
    </source>
</evidence>
<evidence type="ECO:0000256" key="1">
    <source>
        <dbReference type="SAM" id="Phobius"/>
    </source>
</evidence>
<dbReference type="Proteomes" id="UP000000335">
    <property type="component" value="Segment"/>
</dbReference>
<dbReference type="GeneID" id="10324305"/>
<dbReference type="EMBL" id="FR667955">
    <property type="protein sequence ID" value="CBV65200.1"/>
    <property type="molecule type" value="Genomic_DNA"/>
</dbReference>
<feature type="transmembrane region" description="Helical" evidence="1">
    <location>
        <begin position="124"/>
        <end position="143"/>
    </location>
</feature>
<sequence length="177" mass="20134">MLRCVVGSIGRSQCDTLRHCMKTARVSTIAINTLRINFMKCTTLFFNYSKNGACDMTTPDLLNGRTWMIDSPTIVTIAIAVYILYRWGKRYEWSKLYHWCKQYKVEYKRCRREGSKLKTFGDNLGKLLGVIVGSYLAFSSDAVMTAELFAAYFFIPVAVGCAIDCSWTHRKGTKGNT</sequence>
<dbReference type="RefSeq" id="YP_004306653.1">
    <property type="nucleotide sequence ID" value="NC_015271.1"/>
</dbReference>
<evidence type="ECO:0000313" key="3">
    <source>
        <dbReference type="Proteomes" id="UP000000335"/>
    </source>
</evidence>
<keyword evidence="1" id="KW-0812">Transmembrane</keyword>
<organism evidence="2 3">
    <name type="scientific">Salmonella phage Vi06</name>
    <dbReference type="NCBI Taxonomy" id="866889"/>
    <lineage>
        <taxon>Viruses</taxon>
        <taxon>Duplodnaviria</taxon>
        <taxon>Heunggongvirae</taxon>
        <taxon>Uroviricota</taxon>
        <taxon>Caudoviricetes</taxon>
        <taxon>Autographivirales</taxon>
        <taxon>Autotranscriptaviridae</taxon>
        <taxon>Studiervirinae</taxon>
        <taxon>Teseptimavirus</taxon>
        <taxon>Teseptimavirus Vi06</taxon>
    </lineage>
</organism>
<feature type="transmembrane region" description="Helical" evidence="1">
    <location>
        <begin position="66"/>
        <end position="85"/>
    </location>
</feature>
<dbReference type="KEGG" id="vg:10324305"/>